<sequence length="123" mass="13363">MKKVLLFASLSEALTGLMLLIVPAFVGKLLLGEELIGISIPIARTFGISLIALGVACWPSATALRGMLTYSLLASIYLTSVALEREFVGKFLWPAIVLHVILTILLIWLSLLKPESSNELNKI</sequence>
<keyword evidence="1" id="KW-0812">Transmembrane</keyword>
<accession>A0A2U1JU72</accession>
<dbReference type="AlphaFoldDB" id="A0A2U1JU72"/>
<protein>
    <submittedName>
        <fullName evidence="2">Uncharacterized protein</fullName>
    </submittedName>
</protein>
<reference evidence="2 3" key="1">
    <citation type="submission" date="2018-04" db="EMBL/GenBank/DDBJ databases">
        <title>Flavobacterium sp. nov., isolated from glacier ice.</title>
        <authorList>
            <person name="Liu Q."/>
            <person name="Xin Y.-H."/>
        </authorList>
    </citation>
    <scope>NUCLEOTIDE SEQUENCE [LARGE SCALE GENOMIC DNA]</scope>
    <source>
        <strain evidence="2 3">LB2P30</strain>
    </source>
</reference>
<proteinExistence type="predicted"/>
<comment type="caution">
    <text evidence="2">The sequence shown here is derived from an EMBL/GenBank/DDBJ whole genome shotgun (WGS) entry which is preliminary data.</text>
</comment>
<keyword evidence="1" id="KW-0472">Membrane</keyword>
<feature type="transmembrane region" description="Helical" evidence="1">
    <location>
        <begin position="91"/>
        <end position="111"/>
    </location>
</feature>
<gene>
    <name evidence="2" type="ORF">DB891_10970</name>
</gene>
<feature type="transmembrane region" description="Helical" evidence="1">
    <location>
        <begin position="6"/>
        <end position="30"/>
    </location>
</feature>
<name>A0A2U1JU72_9FLAO</name>
<dbReference type="EMBL" id="QCZH01000011">
    <property type="protein sequence ID" value="PWA08736.1"/>
    <property type="molecule type" value="Genomic_DNA"/>
</dbReference>
<keyword evidence="3" id="KW-1185">Reference proteome</keyword>
<dbReference type="Proteomes" id="UP000245618">
    <property type="component" value="Unassembled WGS sequence"/>
</dbReference>
<evidence type="ECO:0000256" key="1">
    <source>
        <dbReference type="SAM" id="Phobius"/>
    </source>
</evidence>
<evidence type="ECO:0000313" key="3">
    <source>
        <dbReference type="Proteomes" id="UP000245618"/>
    </source>
</evidence>
<evidence type="ECO:0000313" key="2">
    <source>
        <dbReference type="EMBL" id="PWA08736.1"/>
    </source>
</evidence>
<feature type="transmembrane region" description="Helical" evidence="1">
    <location>
        <begin position="67"/>
        <end position="84"/>
    </location>
</feature>
<dbReference type="OrthoDB" id="558390at2"/>
<dbReference type="RefSeq" id="WP_116763460.1">
    <property type="nucleotide sequence ID" value="NZ_QCZH01000011.1"/>
</dbReference>
<keyword evidence="1" id="KW-1133">Transmembrane helix</keyword>
<organism evidence="2 3">
    <name type="scientific">Flavobacterium laiguense</name>
    <dbReference type="NCBI Taxonomy" id="2169409"/>
    <lineage>
        <taxon>Bacteria</taxon>
        <taxon>Pseudomonadati</taxon>
        <taxon>Bacteroidota</taxon>
        <taxon>Flavobacteriia</taxon>
        <taxon>Flavobacteriales</taxon>
        <taxon>Flavobacteriaceae</taxon>
        <taxon>Flavobacterium</taxon>
    </lineage>
</organism>
<feature type="transmembrane region" description="Helical" evidence="1">
    <location>
        <begin position="42"/>
        <end position="61"/>
    </location>
</feature>